<organism evidence="1 2">
    <name type="scientific">Rubripirellula amarantea</name>
    <dbReference type="NCBI Taxonomy" id="2527999"/>
    <lineage>
        <taxon>Bacteria</taxon>
        <taxon>Pseudomonadati</taxon>
        <taxon>Planctomycetota</taxon>
        <taxon>Planctomycetia</taxon>
        <taxon>Pirellulales</taxon>
        <taxon>Pirellulaceae</taxon>
        <taxon>Rubripirellula</taxon>
    </lineage>
</organism>
<reference evidence="1 2" key="1">
    <citation type="submission" date="2019-02" db="EMBL/GenBank/DDBJ databases">
        <title>Deep-cultivation of Planctomycetes and their phenomic and genomic characterization uncovers novel biology.</title>
        <authorList>
            <person name="Wiegand S."/>
            <person name="Jogler M."/>
            <person name="Boedeker C."/>
            <person name="Pinto D."/>
            <person name="Vollmers J."/>
            <person name="Rivas-Marin E."/>
            <person name="Kohn T."/>
            <person name="Peeters S.H."/>
            <person name="Heuer A."/>
            <person name="Rast P."/>
            <person name="Oberbeckmann S."/>
            <person name="Bunk B."/>
            <person name="Jeske O."/>
            <person name="Meyerdierks A."/>
            <person name="Storesund J.E."/>
            <person name="Kallscheuer N."/>
            <person name="Luecker S."/>
            <person name="Lage O.M."/>
            <person name="Pohl T."/>
            <person name="Merkel B.J."/>
            <person name="Hornburger P."/>
            <person name="Mueller R.-W."/>
            <person name="Bruemmer F."/>
            <person name="Labrenz M."/>
            <person name="Spormann A.M."/>
            <person name="Op Den Camp H."/>
            <person name="Overmann J."/>
            <person name="Amann R."/>
            <person name="Jetten M.S.M."/>
            <person name="Mascher T."/>
            <person name="Medema M.H."/>
            <person name="Devos D.P."/>
            <person name="Kaster A.-K."/>
            <person name="Ovreas L."/>
            <person name="Rohde M."/>
            <person name="Galperin M.Y."/>
            <person name="Jogler C."/>
        </authorList>
    </citation>
    <scope>NUCLEOTIDE SEQUENCE [LARGE SCALE GENOMIC DNA]</scope>
    <source>
        <strain evidence="1 2">Pla22</strain>
    </source>
</reference>
<sequence length="217" mass="24137">MEGVETVYRDKSTGDEVSDLCELLRRVVAMDPDVADFQLPSAGVGKIFNRKYHLLFDSESSAEEIIANVQAFPGRYCDPRLAEFNKTRGEEGQMAVGDRYHISISGPWDGPVETIAIDERSFTFITLDGHLEAGFIRFSANPVKDTIEFRIESWAASAGPMVWFTYSGLKITEKMQTKMWRHYCLKIAAVTGKNVIGPLHISTICLGEASKLGMCGE</sequence>
<keyword evidence="2" id="KW-1185">Reference proteome</keyword>
<dbReference type="Proteomes" id="UP000316598">
    <property type="component" value="Unassembled WGS sequence"/>
</dbReference>
<dbReference type="EMBL" id="SJPI01000001">
    <property type="protein sequence ID" value="TWT54863.1"/>
    <property type="molecule type" value="Genomic_DNA"/>
</dbReference>
<evidence type="ECO:0000313" key="1">
    <source>
        <dbReference type="EMBL" id="TWT54863.1"/>
    </source>
</evidence>
<comment type="caution">
    <text evidence="1">The sequence shown here is derived from an EMBL/GenBank/DDBJ whole genome shotgun (WGS) entry which is preliminary data.</text>
</comment>
<dbReference type="AlphaFoldDB" id="A0A5C5WXY3"/>
<gene>
    <name evidence="1" type="ORF">Pla22_25170</name>
</gene>
<evidence type="ECO:0000313" key="2">
    <source>
        <dbReference type="Proteomes" id="UP000316598"/>
    </source>
</evidence>
<name>A0A5C5WXY3_9BACT</name>
<accession>A0A5C5WXY3</accession>
<protein>
    <submittedName>
        <fullName evidence="1">Uncharacterized protein</fullName>
    </submittedName>
</protein>
<proteinExistence type="predicted"/>